<accession>A0ABY6CQL0</accession>
<evidence type="ECO:0000256" key="4">
    <source>
        <dbReference type="RuleBase" id="RU361185"/>
    </source>
</evidence>
<dbReference type="Pfam" id="PF21365">
    <property type="entry name" value="Glyco_hydro_31_3rd"/>
    <property type="match status" value="1"/>
</dbReference>
<dbReference type="SUPFAM" id="SSF51011">
    <property type="entry name" value="Glycosyl hydrolase domain"/>
    <property type="match status" value="1"/>
</dbReference>
<proteinExistence type="inferred from homology"/>
<dbReference type="PANTHER" id="PTHR22762:SF120">
    <property type="entry name" value="HETEROGLYCAN GLUCOSIDASE 1"/>
    <property type="match status" value="1"/>
</dbReference>
<dbReference type="InterPro" id="IPR025887">
    <property type="entry name" value="Glyco_hydro_31_N_dom"/>
</dbReference>
<evidence type="ECO:0000259" key="7">
    <source>
        <dbReference type="Pfam" id="PF17137"/>
    </source>
</evidence>
<evidence type="ECO:0000259" key="5">
    <source>
        <dbReference type="Pfam" id="PF01055"/>
    </source>
</evidence>
<comment type="similarity">
    <text evidence="1 4">Belongs to the glycosyl hydrolase 31 family.</text>
</comment>
<dbReference type="InterPro" id="IPR011013">
    <property type="entry name" value="Gal_mutarotase_sf_dom"/>
</dbReference>
<dbReference type="RefSeq" id="WP_262308032.1">
    <property type="nucleotide sequence ID" value="NZ_CP106679.1"/>
</dbReference>
<dbReference type="Pfam" id="PF17137">
    <property type="entry name" value="DUF5110"/>
    <property type="match status" value="1"/>
</dbReference>
<evidence type="ECO:0000259" key="8">
    <source>
        <dbReference type="Pfam" id="PF21365"/>
    </source>
</evidence>
<name>A0ABY6CQL0_9BACT</name>
<sequence length="813" mass="94148">MEGITGDTTATNESKDFSGNYIENFQGKDVEEFYSGKYVSWEKRKNSFIIHGENASLEVTIISEDIIKFRHGNDGYFEDDFSYAIDPAFRAPTTDYKFEELKASFVLKTALLRCYISKEDLSCKILNNEGTVVFQDEKGYHWQDHKYHGGTINISTKVLHKGEKFYGLGDKTGRLNLIGTKRELWGTDCYGYGNDTDPVYKNIPFYMGQHSQTGYGVFMDNTFRSYFDFGKERGNACSFWAQGGEMRFYFIYGPKLVDVARKYTWLTGRPQLPPKWALGYHQSKWSYYPESVVRKLAEEFRSREIPCDVIHLDIDYMNGFRCFTWDKQKFPKPQKMISDLKKDGFKTVVIIDPGIKIDKKYRVYEQGRRGNHFCKRMDGALLKASVWPGPCHFPDFTSKRTRKWWGSLYEGLVSDGVDGVWNDMNEPATFEDGTFPNDVRFDFDGHPCSHRKAHNVYGSLMAQATCEGQQRFLENKRAFTITRSAYAGIQRYASVWTGDNSASWEQLKLANIQCQRLAASGVSFAGSDVGGFIGSPNGELFTRWIQMAVFHPFFRTHSSGDHGDKEPWKFDQIYVDIVREFINLRYKILPYIYTTFWQYSTQGTPMIRSLHMEAHIDPETFYREEEFMLGEHLIICPISEEKAVSRLMYLPKGIWYNYWTGMVEEGQRELKVDAPLDKIPLFVRAGAMIPEQPKMQYVGEIIVEELTLNFYKPFTVTTSQLYEDKGDGYEYKEGQYSVKTFHSETTVLKWNIRQECVGQFATEYNNYLAKFHGLEEKPSSILVDGVEMIKEVEMMGAVMQVKLPKNFNEILIH</sequence>
<feature type="domain" description="Glycosyl hydrolase family 31 C-terminal" evidence="8">
    <location>
        <begin position="603"/>
        <end position="689"/>
    </location>
</feature>
<dbReference type="CDD" id="cd14752">
    <property type="entry name" value="GH31_N"/>
    <property type="match status" value="1"/>
</dbReference>
<evidence type="ECO:0000256" key="3">
    <source>
        <dbReference type="ARBA" id="ARBA00023295"/>
    </source>
</evidence>
<dbReference type="CDD" id="cd06604">
    <property type="entry name" value="GH31_glucosidase_II_MalA"/>
    <property type="match status" value="1"/>
</dbReference>
<evidence type="ECO:0000259" key="6">
    <source>
        <dbReference type="Pfam" id="PF13802"/>
    </source>
</evidence>
<reference evidence="9" key="1">
    <citation type="submission" date="2022-09" db="EMBL/GenBank/DDBJ databases">
        <title>Comparative genomics and taxonomic characterization of three novel marine species of genus Reichenbachiella exhibiting antioxidant and polysaccharide degradation activities.</title>
        <authorList>
            <person name="Muhammad N."/>
            <person name="Lee Y.-J."/>
            <person name="Ko J."/>
            <person name="Kim S.-G."/>
        </authorList>
    </citation>
    <scope>NUCLEOTIDE SEQUENCE</scope>
    <source>
        <strain evidence="9">BKB1-1</strain>
    </source>
</reference>
<dbReference type="Gene3D" id="2.60.40.1180">
    <property type="entry name" value="Golgi alpha-mannosidase II"/>
    <property type="match status" value="2"/>
</dbReference>
<dbReference type="Pfam" id="PF13802">
    <property type="entry name" value="Gal_mutarotas_2"/>
    <property type="match status" value="1"/>
</dbReference>
<evidence type="ECO:0000256" key="1">
    <source>
        <dbReference type="ARBA" id="ARBA00007806"/>
    </source>
</evidence>
<dbReference type="Pfam" id="PF01055">
    <property type="entry name" value="Glyco_hydro_31_2nd"/>
    <property type="match status" value="1"/>
</dbReference>
<feature type="domain" description="DUF5110" evidence="7">
    <location>
        <begin position="705"/>
        <end position="773"/>
    </location>
</feature>
<dbReference type="GO" id="GO:0016787">
    <property type="term" value="F:hydrolase activity"/>
    <property type="evidence" value="ECO:0007669"/>
    <property type="project" value="UniProtKB-KW"/>
</dbReference>
<keyword evidence="10" id="KW-1185">Reference proteome</keyword>
<dbReference type="SUPFAM" id="SSF74650">
    <property type="entry name" value="Galactose mutarotase-like"/>
    <property type="match status" value="1"/>
</dbReference>
<gene>
    <name evidence="9" type="ORF">N6H18_09485</name>
</gene>
<dbReference type="InterPro" id="IPR013780">
    <property type="entry name" value="Glyco_hydro_b"/>
</dbReference>
<keyword evidence="3 4" id="KW-0326">Glycosidase</keyword>
<evidence type="ECO:0000313" key="9">
    <source>
        <dbReference type="EMBL" id="UXP30585.1"/>
    </source>
</evidence>
<protein>
    <submittedName>
        <fullName evidence="9">Glycoside hydrolase family 31 protein</fullName>
    </submittedName>
</protein>
<dbReference type="PROSITE" id="PS00129">
    <property type="entry name" value="GLYCOSYL_HYDROL_F31_1"/>
    <property type="match status" value="1"/>
</dbReference>
<evidence type="ECO:0000256" key="2">
    <source>
        <dbReference type="ARBA" id="ARBA00022801"/>
    </source>
</evidence>
<dbReference type="PANTHER" id="PTHR22762">
    <property type="entry name" value="ALPHA-GLUCOSIDASE"/>
    <property type="match status" value="1"/>
</dbReference>
<dbReference type="Gene3D" id="2.60.40.1760">
    <property type="entry name" value="glycosyl hydrolase (family 31)"/>
    <property type="match status" value="1"/>
</dbReference>
<dbReference type="Gene3D" id="3.20.20.80">
    <property type="entry name" value="Glycosidases"/>
    <property type="match status" value="2"/>
</dbReference>
<feature type="domain" description="Glycoside hydrolase family 31 TIM barrel" evidence="5">
    <location>
        <begin position="270"/>
        <end position="594"/>
    </location>
</feature>
<dbReference type="InterPro" id="IPR017853">
    <property type="entry name" value="GH"/>
</dbReference>
<keyword evidence="2 4" id="KW-0378">Hydrolase</keyword>
<dbReference type="EMBL" id="CP106679">
    <property type="protein sequence ID" value="UXP30585.1"/>
    <property type="molecule type" value="Genomic_DNA"/>
</dbReference>
<dbReference type="Proteomes" id="UP001065174">
    <property type="component" value="Chromosome"/>
</dbReference>
<organism evidence="9 10">
    <name type="scientific">Reichenbachiella agarivorans</name>
    <dbReference type="NCBI Taxonomy" id="2979464"/>
    <lineage>
        <taxon>Bacteria</taxon>
        <taxon>Pseudomonadati</taxon>
        <taxon>Bacteroidota</taxon>
        <taxon>Cytophagia</taxon>
        <taxon>Cytophagales</taxon>
        <taxon>Reichenbachiellaceae</taxon>
        <taxon>Reichenbachiella</taxon>
    </lineage>
</organism>
<evidence type="ECO:0000313" key="10">
    <source>
        <dbReference type="Proteomes" id="UP001065174"/>
    </source>
</evidence>
<dbReference type="SUPFAM" id="SSF51445">
    <property type="entry name" value="(Trans)glycosidases"/>
    <property type="match status" value="1"/>
</dbReference>
<feature type="domain" description="Glycoside hydrolase family 31 N-terminal" evidence="6">
    <location>
        <begin position="57"/>
        <end position="228"/>
    </location>
</feature>
<dbReference type="InterPro" id="IPR000322">
    <property type="entry name" value="Glyco_hydro_31_TIM"/>
</dbReference>
<dbReference type="InterPro" id="IPR030458">
    <property type="entry name" value="Glyco_hydro_31_AS"/>
</dbReference>
<dbReference type="InterPro" id="IPR033403">
    <property type="entry name" value="DUF5110"/>
</dbReference>
<dbReference type="InterPro" id="IPR048395">
    <property type="entry name" value="Glyco_hydro_31_C"/>
</dbReference>